<dbReference type="Proteomes" id="UP000323161">
    <property type="component" value="Unassembled WGS sequence"/>
</dbReference>
<feature type="chain" id="PRO_5023069045" evidence="4">
    <location>
        <begin position="23"/>
        <end position="344"/>
    </location>
</feature>
<evidence type="ECO:0000259" key="5">
    <source>
        <dbReference type="Pfam" id="PF09084"/>
    </source>
</evidence>
<comment type="similarity">
    <text evidence="2">Belongs to the bacterial solute-binding protein SsuA/TauA family.</text>
</comment>
<dbReference type="RefSeq" id="WP_149598767.1">
    <property type="nucleotide sequence ID" value="NZ_VTUU01000001.1"/>
</dbReference>
<name>A0A5B0VN20_9GAMM</name>
<dbReference type="EMBL" id="VTUU01000001">
    <property type="protein sequence ID" value="KAA1176140.1"/>
    <property type="molecule type" value="Genomic_DNA"/>
</dbReference>
<evidence type="ECO:0000313" key="7">
    <source>
        <dbReference type="Proteomes" id="UP000323161"/>
    </source>
</evidence>
<feature type="signal peptide" evidence="4">
    <location>
        <begin position="1"/>
        <end position="22"/>
    </location>
</feature>
<gene>
    <name evidence="6" type="ORF">FWJ25_03130</name>
</gene>
<dbReference type="AlphaFoldDB" id="A0A5B0VN20"/>
<keyword evidence="3 4" id="KW-0732">Signal</keyword>
<organism evidence="6 7">
    <name type="scientific">Marinobacter salinexigens</name>
    <dbReference type="NCBI Taxonomy" id="2919747"/>
    <lineage>
        <taxon>Bacteria</taxon>
        <taxon>Pseudomonadati</taxon>
        <taxon>Pseudomonadota</taxon>
        <taxon>Gammaproteobacteria</taxon>
        <taxon>Pseudomonadales</taxon>
        <taxon>Marinobacteraceae</taxon>
        <taxon>Marinobacter</taxon>
    </lineage>
</organism>
<evidence type="ECO:0000256" key="3">
    <source>
        <dbReference type="ARBA" id="ARBA00022729"/>
    </source>
</evidence>
<dbReference type="InterPro" id="IPR015168">
    <property type="entry name" value="SsuA/THI5"/>
</dbReference>
<keyword evidence="7" id="KW-1185">Reference proteome</keyword>
<dbReference type="Pfam" id="PF09084">
    <property type="entry name" value="NMT1"/>
    <property type="match status" value="1"/>
</dbReference>
<evidence type="ECO:0000313" key="6">
    <source>
        <dbReference type="EMBL" id="KAA1176140.1"/>
    </source>
</evidence>
<evidence type="ECO:0000256" key="1">
    <source>
        <dbReference type="ARBA" id="ARBA00004418"/>
    </source>
</evidence>
<evidence type="ECO:0000256" key="2">
    <source>
        <dbReference type="ARBA" id="ARBA00010742"/>
    </source>
</evidence>
<comment type="caution">
    <text evidence="6">The sequence shown here is derived from an EMBL/GenBank/DDBJ whole genome shotgun (WGS) entry which is preliminary data.</text>
</comment>
<dbReference type="GO" id="GO:0042597">
    <property type="term" value="C:periplasmic space"/>
    <property type="evidence" value="ECO:0007669"/>
    <property type="project" value="UniProtKB-SubCell"/>
</dbReference>
<dbReference type="PANTHER" id="PTHR30024:SF47">
    <property type="entry name" value="TAURINE-BINDING PERIPLASMIC PROTEIN"/>
    <property type="match status" value="1"/>
</dbReference>
<dbReference type="Gene3D" id="3.40.190.10">
    <property type="entry name" value="Periplasmic binding protein-like II"/>
    <property type="match status" value="2"/>
</dbReference>
<dbReference type="PANTHER" id="PTHR30024">
    <property type="entry name" value="ALIPHATIC SULFONATES-BINDING PROTEIN-RELATED"/>
    <property type="match status" value="1"/>
</dbReference>
<reference evidence="6 7" key="1">
    <citation type="submission" date="2019-08" db="EMBL/GenBank/DDBJ databases">
        <title>Marinobacter ZYF650 sp. nov., a marine bacterium isolated from seawater of the Mariana trench.</title>
        <authorList>
            <person name="Ahmad W."/>
        </authorList>
    </citation>
    <scope>NUCLEOTIDE SEQUENCE [LARGE SCALE GENOMIC DNA]</scope>
    <source>
        <strain evidence="6 7">ZYF650</strain>
    </source>
</reference>
<feature type="domain" description="SsuA/THI5-like" evidence="5">
    <location>
        <begin position="41"/>
        <end position="246"/>
    </location>
</feature>
<evidence type="ECO:0000256" key="4">
    <source>
        <dbReference type="SAM" id="SignalP"/>
    </source>
</evidence>
<protein>
    <submittedName>
        <fullName evidence="6">ABC transporter</fullName>
    </submittedName>
</protein>
<comment type="subcellular location">
    <subcellularLocation>
        <location evidence="1">Periplasm</location>
    </subcellularLocation>
</comment>
<sequence>MDWFKRGLSVAALALLSSSALAAETVRLSLFSWPGYGFWFIAQEKNLAPDLDFEISIIEDPYESFGLMAADGLDVTSSTAEYAPIAADKGVPVKMVTYTNPSYGTDKIVLAPGIESAEDLKGKSVAVLEGGLTQIFVGKWLEANGVGIDEVQFTNLIMDDAVGALVGGDVSAAEFWEPFGSQALEALPGSKVVASSLEPGWIETALLGDAMYMSDTFLTQHPETAAKAMQAYFDAVDYWKANPAEANEIIAKGLNFPVSDVEKVLGSDGEIYKGGIWVFDKSQAAKYMGLIPGELPLGLPNGQVTENWDTVTDWWLKFGLVDASHPMESGVNMAPLKAIIESAE</sequence>
<proteinExistence type="inferred from homology"/>
<accession>A0A5B0VN20</accession>
<dbReference type="SUPFAM" id="SSF53850">
    <property type="entry name" value="Periplasmic binding protein-like II"/>
    <property type="match status" value="1"/>
</dbReference>